<dbReference type="Proteomes" id="UP000076609">
    <property type="component" value="Unassembled WGS sequence"/>
</dbReference>
<feature type="transmembrane region" description="Helical" evidence="1">
    <location>
        <begin position="7"/>
        <end position="26"/>
    </location>
</feature>
<evidence type="ECO:0000256" key="1">
    <source>
        <dbReference type="SAM" id="Phobius"/>
    </source>
</evidence>
<dbReference type="Pfam" id="PF01757">
    <property type="entry name" value="Acyl_transf_3"/>
    <property type="match status" value="1"/>
</dbReference>
<dbReference type="RefSeq" id="WP_066688540.1">
    <property type="nucleotide sequence ID" value="NZ_LQQO01000003.1"/>
</dbReference>
<dbReference type="PANTHER" id="PTHR23028:SF53">
    <property type="entry name" value="ACYL_TRANSF_3 DOMAIN-CONTAINING PROTEIN"/>
    <property type="match status" value="1"/>
</dbReference>
<comment type="caution">
    <text evidence="3">The sequence shown here is derived from an EMBL/GenBank/DDBJ whole genome shotgun (WGS) entry which is preliminary data.</text>
</comment>
<keyword evidence="1" id="KW-0472">Membrane</keyword>
<feature type="transmembrane region" description="Helical" evidence="1">
    <location>
        <begin position="129"/>
        <end position="150"/>
    </location>
</feature>
<evidence type="ECO:0000259" key="2">
    <source>
        <dbReference type="Pfam" id="PF01757"/>
    </source>
</evidence>
<proteinExistence type="predicted"/>
<evidence type="ECO:0000313" key="3">
    <source>
        <dbReference type="EMBL" id="KZE18075.1"/>
    </source>
</evidence>
<dbReference type="PANTHER" id="PTHR23028">
    <property type="entry name" value="ACETYLTRANSFERASE"/>
    <property type="match status" value="1"/>
</dbReference>
<organism evidence="3 4">
    <name type="scientific">Sphingomonas hankookensis</name>
    <dbReference type="NCBI Taxonomy" id="563996"/>
    <lineage>
        <taxon>Bacteria</taxon>
        <taxon>Pseudomonadati</taxon>
        <taxon>Pseudomonadota</taxon>
        <taxon>Alphaproteobacteria</taxon>
        <taxon>Sphingomonadales</taxon>
        <taxon>Sphingomonadaceae</taxon>
        <taxon>Sphingomonas</taxon>
    </lineage>
</organism>
<feature type="transmembrane region" description="Helical" evidence="1">
    <location>
        <begin position="188"/>
        <end position="206"/>
    </location>
</feature>
<feature type="transmembrane region" description="Helical" evidence="1">
    <location>
        <begin position="77"/>
        <end position="96"/>
    </location>
</feature>
<name>A0ABR5YFA4_9SPHN</name>
<feature type="transmembrane region" description="Helical" evidence="1">
    <location>
        <begin position="157"/>
        <end position="176"/>
    </location>
</feature>
<feature type="transmembrane region" description="Helical" evidence="1">
    <location>
        <begin position="218"/>
        <end position="238"/>
    </location>
</feature>
<feature type="domain" description="Acyltransferase 3" evidence="2">
    <location>
        <begin position="6"/>
        <end position="339"/>
    </location>
</feature>
<keyword evidence="1" id="KW-0812">Transmembrane</keyword>
<keyword evidence="4" id="KW-1185">Reference proteome</keyword>
<accession>A0ABR5YFA4</accession>
<dbReference type="EMBL" id="LQQO01000003">
    <property type="protein sequence ID" value="KZE18075.1"/>
    <property type="molecule type" value="Genomic_DNA"/>
</dbReference>
<gene>
    <name evidence="3" type="ORF">AVT10_09820</name>
</gene>
<feature type="transmembrane region" description="Helical" evidence="1">
    <location>
        <begin position="322"/>
        <end position="344"/>
    </location>
</feature>
<dbReference type="InterPro" id="IPR002656">
    <property type="entry name" value="Acyl_transf_3_dom"/>
</dbReference>
<keyword evidence="1" id="KW-1133">Transmembrane helix</keyword>
<reference evidence="4" key="1">
    <citation type="submission" date="2016-01" db="EMBL/GenBank/DDBJ databases">
        <title>Draft genome of Chromobacterium sp. F49.</title>
        <authorList>
            <person name="Hong K.W."/>
        </authorList>
    </citation>
    <scope>NUCLEOTIDE SEQUENCE [LARGE SCALE GENOMIC DNA]</scope>
    <source>
        <strain evidence="4">CN3</strain>
    </source>
</reference>
<sequence>MGKRIAGFDGLRAIAAIAVVFCHTVAGRTQIGGYAVNLFFALSGFLILSILYDTRRSIERREIAVGTALGNFWTRRFARICPVYYVVLAFALPWLVSTGQMPLEHTPAYIAYVQNYLILWTGEWGAFGYTWTLAVEQQFYVLSAAAVLLTPSQQHRPLLGAMAVILLVAALALGQMPWLISAFSVDRLPLVGFSMASAGGWLALSWREGRSFGGLLSFPAFVVALAICAVLAPMPAAWLSGNPITLFAQPIVQLVAVCVILGHIVTHQQSAVVRFLDHRILKFYGAISYSLYLCHGILADQLKEIWFEANLGIGVVNFAVERLSYFAFILGISTVIATLLWTYVERVFHKSRPAVPAAPLATA</sequence>
<evidence type="ECO:0000313" key="4">
    <source>
        <dbReference type="Proteomes" id="UP000076609"/>
    </source>
</evidence>
<dbReference type="InterPro" id="IPR050879">
    <property type="entry name" value="Acyltransferase_3"/>
</dbReference>
<feature type="transmembrane region" description="Helical" evidence="1">
    <location>
        <begin position="283"/>
        <end position="302"/>
    </location>
</feature>
<feature type="transmembrane region" description="Helical" evidence="1">
    <location>
        <begin position="244"/>
        <end position="262"/>
    </location>
</feature>
<feature type="transmembrane region" description="Helical" evidence="1">
    <location>
        <begin position="32"/>
        <end position="52"/>
    </location>
</feature>
<protein>
    <recommendedName>
        <fullName evidence="2">Acyltransferase 3 domain-containing protein</fullName>
    </recommendedName>
</protein>